<comment type="caution">
    <text evidence="1">The sequence shown here is derived from an EMBL/GenBank/DDBJ whole genome shotgun (WGS) entry which is preliminary data.</text>
</comment>
<name>A0A9X1NBW6_9ACTN</name>
<dbReference type="EMBL" id="JAJOMB010000002">
    <property type="protein sequence ID" value="MCD5310218.1"/>
    <property type="molecule type" value="Genomic_DNA"/>
</dbReference>
<accession>A0A9X1NBW6</accession>
<protein>
    <submittedName>
        <fullName evidence="1">Uncharacterized protein</fullName>
    </submittedName>
</protein>
<reference evidence="1" key="1">
    <citation type="submission" date="2021-11" db="EMBL/GenBank/DDBJ databases">
        <title>Streptomyces corallinus and Kineosporia corallina sp. nov., two new coral-derived marine actinobacteria.</title>
        <authorList>
            <person name="Buangrab K."/>
            <person name="Sutthacheep M."/>
            <person name="Yeemin T."/>
            <person name="Harunari E."/>
            <person name="Igarashi Y."/>
            <person name="Sripreechasak P."/>
            <person name="Kanchanasin P."/>
            <person name="Tanasupawat S."/>
            <person name="Phongsopitanun W."/>
        </authorList>
    </citation>
    <scope>NUCLEOTIDE SEQUENCE</scope>
    <source>
        <strain evidence="1">JCM 31032</strain>
    </source>
</reference>
<sequence>MTSDEMQRYLERLAMLPDNPDLPEDEPPSAVATQIRVDVVGGQPRRLRRVHTNGLGWAGLPELFIDPPASYRPGEEQDWATLAFLIACALVTLGMGLAEVEDHLEVEPYQDVFRGRPVRLWLAQYEAPDEDLARALRTSSDKVIRVECSLWSDEPDENAKVLFPPGSGPIGSGAALSEPAGEVAIDAGPGEPGLVGAGLVGAGLAGTGLVDAVTDETSQDHPGLNLNRACA</sequence>
<dbReference type="AlphaFoldDB" id="A0A9X1NBW6"/>
<proteinExistence type="predicted"/>
<dbReference type="Proteomes" id="UP001138997">
    <property type="component" value="Unassembled WGS sequence"/>
</dbReference>
<gene>
    <name evidence="1" type="ORF">LR394_04870</name>
</gene>
<evidence type="ECO:0000313" key="1">
    <source>
        <dbReference type="EMBL" id="MCD5310218.1"/>
    </source>
</evidence>
<dbReference type="RefSeq" id="WP_231439145.1">
    <property type="nucleotide sequence ID" value="NZ_JAJOMB010000002.1"/>
</dbReference>
<keyword evidence="2" id="KW-1185">Reference proteome</keyword>
<organism evidence="1 2">
    <name type="scientific">Kineosporia babensis</name>
    <dbReference type="NCBI Taxonomy" id="499548"/>
    <lineage>
        <taxon>Bacteria</taxon>
        <taxon>Bacillati</taxon>
        <taxon>Actinomycetota</taxon>
        <taxon>Actinomycetes</taxon>
        <taxon>Kineosporiales</taxon>
        <taxon>Kineosporiaceae</taxon>
        <taxon>Kineosporia</taxon>
    </lineage>
</organism>
<evidence type="ECO:0000313" key="2">
    <source>
        <dbReference type="Proteomes" id="UP001138997"/>
    </source>
</evidence>